<keyword evidence="1" id="KW-1133">Transmembrane helix</keyword>
<proteinExistence type="predicted"/>
<evidence type="ECO:0000313" key="2">
    <source>
        <dbReference type="EMBL" id="PJA41076.1"/>
    </source>
</evidence>
<reference evidence="3" key="1">
    <citation type="submission" date="2017-09" db="EMBL/GenBank/DDBJ databases">
        <title>Depth-based differentiation of microbial function through sediment-hosted aquifers and enrichment of novel symbionts in the deep terrestrial subsurface.</title>
        <authorList>
            <person name="Probst A.J."/>
            <person name="Ladd B."/>
            <person name="Jarett J.K."/>
            <person name="Geller-Mcgrath D.E."/>
            <person name="Sieber C.M.K."/>
            <person name="Emerson J.B."/>
            <person name="Anantharaman K."/>
            <person name="Thomas B.C."/>
            <person name="Malmstrom R."/>
            <person name="Stieglmeier M."/>
            <person name="Klingl A."/>
            <person name="Woyke T."/>
            <person name="Ryan C.M."/>
            <person name="Banfield J.F."/>
        </authorList>
    </citation>
    <scope>NUCLEOTIDE SEQUENCE [LARGE SCALE GENOMIC DNA]</scope>
</reference>
<dbReference type="AlphaFoldDB" id="A0A2M7X4H3"/>
<accession>A0A2M7X4H3</accession>
<evidence type="ECO:0000256" key="1">
    <source>
        <dbReference type="SAM" id="Phobius"/>
    </source>
</evidence>
<sequence length="112" mass="12141">LTMIGYACAGISIVVAQGLYSLVLALIGIVMVVGFGLSREPLFTQLLNERIPSRRRTTTLSTINMLTSFGSFVINPITGVLTSVCFALPFGSYGFLLSTKLAMQQLLRKPRP</sequence>
<dbReference type="InterPro" id="IPR036259">
    <property type="entry name" value="MFS_trans_sf"/>
</dbReference>
<keyword evidence="1" id="KW-0472">Membrane</keyword>
<dbReference type="SUPFAM" id="SSF103473">
    <property type="entry name" value="MFS general substrate transporter"/>
    <property type="match status" value="1"/>
</dbReference>
<protein>
    <recommendedName>
        <fullName evidence="4">MFS transporter</fullName>
    </recommendedName>
</protein>
<feature type="transmembrane region" description="Helical" evidence="1">
    <location>
        <begin position="19"/>
        <end position="37"/>
    </location>
</feature>
<evidence type="ECO:0000313" key="3">
    <source>
        <dbReference type="Proteomes" id="UP000231195"/>
    </source>
</evidence>
<dbReference type="Gene3D" id="1.20.1250.20">
    <property type="entry name" value="MFS general substrate transporter like domains"/>
    <property type="match status" value="1"/>
</dbReference>
<evidence type="ECO:0008006" key="4">
    <source>
        <dbReference type="Google" id="ProtNLM"/>
    </source>
</evidence>
<dbReference type="Proteomes" id="UP000231195">
    <property type="component" value="Unassembled WGS sequence"/>
</dbReference>
<keyword evidence="1" id="KW-0812">Transmembrane</keyword>
<dbReference type="EMBL" id="PFWZ01000033">
    <property type="protein sequence ID" value="PJA41076.1"/>
    <property type="molecule type" value="Genomic_DNA"/>
</dbReference>
<comment type="caution">
    <text evidence="2">The sequence shown here is derived from an EMBL/GenBank/DDBJ whole genome shotgun (WGS) entry which is preliminary data.</text>
</comment>
<feature type="non-terminal residue" evidence="2">
    <location>
        <position position="1"/>
    </location>
</feature>
<name>A0A2M7X4H3_UNCKA</name>
<organism evidence="2 3">
    <name type="scientific">candidate division WWE3 bacterium CG_4_9_14_3_um_filter_39_7</name>
    <dbReference type="NCBI Taxonomy" id="1975080"/>
    <lineage>
        <taxon>Bacteria</taxon>
        <taxon>Katanobacteria</taxon>
    </lineage>
</organism>
<gene>
    <name evidence="2" type="ORF">CO179_00705</name>
</gene>
<feature type="transmembrane region" description="Helical" evidence="1">
    <location>
        <begin position="80"/>
        <end position="103"/>
    </location>
</feature>